<evidence type="ECO:0000256" key="3">
    <source>
        <dbReference type="SAM" id="MobiDB-lite"/>
    </source>
</evidence>
<keyword evidence="6" id="KW-1185">Reference proteome</keyword>
<reference evidence="5 6" key="1">
    <citation type="journal article" date="2012" name="FEBS Lett.">
        <title>Anammox organism KSU-1 expresses a NirK-type copper-containing nitrite reductase instead of a NirS-type with cytochrome cd1.</title>
        <authorList>
            <person name="Hira D."/>
            <person name="Toh H."/>
            <person name="Migita C.T."/>
            <person name="Okubo H."/>
            <person name="Nishiyama T."/>
            <person name="Hattori M."/>
            <person name="Furukawa K."/>
            <person name="Fujii T."/>
        </authorList>
    </citation>
    <scope>NUCLEOTIDE SEQUENCE [LARGE SCALE GENOMIC DNA]</scope>
</reference>
<evidence type="ECO:0000313" key="6">
    <source>
        <dbReference type="Proteomes" id="UP000002985"/>
    </source>
</evidence>
<gene>
    <name evidence="5" type="ORF">KSU1_B0611</name>
</gene>
<organism evidence="5 6">
    <name type="scientific">Candidatus Jettenia caeni</name>
    <dbReference type="NCBI Taxonomy" id="247490"/>
    <lineage>
        <taxon>Bacteria</taxon>
        <taxon>Pseudomonadati</taxon>
        <taxon>Planctomycetota</taxon>
        <taxon>Candidatus Brocadiia</taxon>
        <taxon>Candidatus Brocadiales</taxon>
        <taxon>Candidatus Brocadiaceae</taxon>
        <taxon>Candidatus Jettenia</taxon>
    </lineage>
</organism>
<name>I3IIC3_9BACT</name>
<dbReference type="EMBL" id="BAFH01000002">
    <property type="protein sequence ID" value="GAB61468.1"/>
    <property type="molecule type" value="Genomic_DNA"/>
</dbReference>
<feature type="region of interest" description="Disordered" evidence="3">
    <location>
        <begin position="56"/>
        <end position="77"/>
    </location>
</feature>
<dbReference type="Gene3D" id="2.60.40.2020">
    <property type="match status" value="1"/>
</dbReference>
<keyword evidence="1" id="KW-0646">Protease inhibitor</keyword>
<evidence type="ECO:0000256" key="1">
    <source>
        <dbReference type="ARBA" id="ARBA00022690"/>
    </source>
</evidence>
<sequence>MNGTSYVEKLPHRLEVRVGTEVRVPLQSVASAGYVWQVAVIGGNRDAATVQIKIGPAPQRKEPPTNEPAPVTLTVTGRRPGTARCHLRLVRPWTPEIPMAQHDIDVIVLP</sequence>
<comment type="caution">
    <text evidence="5">The sequence shown here is derived from an EMBL/GenBank/DDBJ whole genome shotgun (WGS) entry which is preliminary data.</text>
</comment>
<dbReference type="Pfam" id="PF09394">
    <property type="entry name" value="Inhibitor_I42"/>
    <property type="match status" value="1"/>
</dbReference>
<feature type="domain" description="Proteinase inhibitor I42 chagasin" evidence="4">
    <location>
        <begin position="16"/>
        <end position="100"/>
    </location>
</feature>
<dbReference type="OrthoDB" id="9933154at2"/>
<evidence type="ECO:0000256" key="2">
    <source>
        <dbReference type="ARBA" id="ARBA00022704"/>
    </source>
</evidence>
<dbReference type="GO" id="GO:0004869">
    <property type="term" value="F:cysteine-type endopeptidase inhibitor activity"/>
    <property type="evidence" value="ECO:0007669"/>
    <property type="project" value="UniProtKB-KW"/>
</dbReference>
<accession>I3IIC3</accession>
<dbReference type="Proteomes" id="UP000002985">
    <property type="component" value="Unassembled WGS sequence"/>
</dbReference>
<keyword evidence="2" id="KW-0789">Thiol protease inhibitor</keyword>
<dbReference type="InterPro" id="IPR018990">
    <property type="entry name" value="Prot_inh_I42_chagasin"/>
</dbReference>
<protein>
    <recommendedName>
        <fullName evidence="4">Proteinase inhibitor I42 chagasin domain-containing protein</fullName>
    </recommendedName>
</protein>
<proteinExistence type="predicted"/>
<evidence type="ECO:0000259" key="4">
    <source>
        <dbReference type="Pfam" id="PF09394"/>
    </source>
</evidence>
<dbReference type="SUPFAM" id="SSF141066">
    <property type="entry name" value="ICP-like"/>
    <property type="match status" value="1"/>
</dbReference>
<dbReference type="AlphaFoldDB" id="I3IIC3"/>
<dbReference type="InterPro" id="IPR036331">
    <property type="entry name" value="Chagasin-like_sf"/>
</dbReference>
<evidence type="ECO:0000313" key="5">
    <source>
        <dbReference type="EMBL" id="GAB61468.1"/>
    </source>
</evidence>